<evidence type="ECO:0000256" key="12">
    <source>
        <dbReference type="ARBA" id="ARBA00022989"/>
    </source>
</evidence>
<dbReference type="FunFam" id="2.80.10.50:FF:000011">
    <property type="entry name" value="Polypeptide N-acetylgalactosaminyltransferase"/>
    <property type="match status" value="1"/>
</dbReference>
<dbReference type="CDD" id="cd02510">
    <property type="entry name" value="pp-GalNAc-T"/>
    <property type="match status" value="1"/>
</dbReference>
<keyword evidence="10 20" id="KW-0430">Lectin</keyword>
<dbReference type="EMBL" id="GEDC01001455">
    <property type="protein sequence ID" value="JAS35843.1"/>
    <property type="molecule type" value="Transcribed_RNA"/>
</dbReference>
<evidence type="ECO:0000256" key="3">
    <source>
        <dbReference type="ARBA" id="ARBA00004922"/>
    </source>
</evidence>
<keyword evidence="17 20" id="KW-0464">Manganese</keyword>
<keyword evidence="15 20" id="KW-1015">Disulfide bond</keyword>
<evidence type="ECO:0000256" key="14">
    <source>
        <dbReference type="ARBA" id="ARBA00023136"/>
    </source>
</evidence>
<keyword evidence="16" id="KW-0325">Glycoprotein</keyword>
<evidence type="ECO:0000256" key="17">
    <source>
        <dbReference type="ARBA" id="ARBA00023211"/>
    </source>
</evidence>
<dbReference type="GO" id="GO:0000139">
    <property type="term" value="C:Golgi membrane"/>
    <property type="evidence" value="ECO:0007669"/>
    <property type="project" value="UniProtKB-SubCell"/>
</dbReference>
<dbReference type="FunFam" id="3.90.550.10:FF:000029">
    <property type="entry name" value="Polypeptide N-acetylgalactosaminyltransferase"/>
    <property type="match status" value="1"/>
</dbReference>
<evidence type="ECO:0000256" key="13">
    <source>
        <dbReference type="ARBA" id="ARBA00023034"/>
    </source>
</evidence>
<comment type="catalytic activity">
    <reaction evidence="19">
        <text>L-seryl-[protein] + UDP-N-acetyl-alpha-D-galactosamine = a 3-O-[N-acetyl-alpha-D-galactosaminyl]-L-seryl-[protein] + UDP + H(+)</text>
        <dbReference type="Rhea" id="RHEA:23956"/>
        <dbReference type="Rhea" id="RHEA-COMP:9863"/>
        <dbReference type="Rhea" id="RHEA-COMP:12788"/>
        <dbReference type="ChEBI" id="CHEBI:15378"/>
        <dbReference type="ChEBI" id="CHEBI:29999"/>
        <dbReference type="ChEBI" id="CHEBI:53604"/>
        <dbReference type="ChEBI" id="CHEBI:58223"/>
        <dbReference type="ChEBI" id="CHEBI:67138"/>
        <dbReference type="EC" id="2.4.1.41"/>
    </reaction>
</comment>
<comment type="similarity">
    <text evidence="4 20">Belongs to the glycosyltransferase 2 family. GalNAc-T subfamily.</text>
</comment>
<dbReference type="Pfam" id="PF00652">
    <property type="entry name" value="Ricin_B_lectin"/>
    <property type="match status" value="1"/>
</dbReference>
<evidence type="ECO:0000256" key="20">
    <source>
        <dbReference type="RuleBase" id="RU361242"/>
    </source>
</evidence>
<keyword evidence="11" id="KW-0735">Signal-anchor</keyword>
<evidence type="ECO:0000256" key="19">
    <source>
        <dbReference type="ARBA" id="ARBA00052209"/>
    </source>
</evidence>
<evidence type="ECO:0000256" key="5">
    <source>
        <dbReference type="ARBA" id="ARBA00012644"/>
    </source>
</evidence>
<proteinExistence type="inferred from homology"/>
<evidence type="ECO:0000256" key="1">
    <source>
        <dbReference type="ARBA" id="ARBA00001936"/>
    </source>
</evidence>
<dbReference type="SMART" id="SM00458">
    <property type="entry name" value="RICIN"/>
    <property type="match status" value="1"/>
</dbReference>
<dbReference type="SUPFAM" id="SSF53448">
    <property type="entry name" value="Nucleotide-diphospho-sugar transferases"/>
    <property type="match status" value="1"/>
</dbReference>
<dbReference type="InterPro" id="IPR000772">
    <property type="entry name" value="Ricin_B_lectin"/>
</dbReference>
<dbReference type="GO" id="GO:0030246">
    <property type="term" value="F:carbohydrate binding"/>
    <property type="evidence" value="ECO:0007669"/>
    <property type="project" value="UniProtKB-KW"/>
</dbReference>
<dbReference type="CDD" id="cd23439">
    <property type="entry name" value="beta-trefoil_Ricin_GALNT10-like"/>
    <property type="match status" value="1"/>
</dbReference>
<dbReference type="Gene3D" id="2.80.10.50">
    <property type="match status" value="1"/>
</dbReference>
<dbReference type="InterPro" id="IPR029044">
    <property type="entry name" value="Nucleotide-diphossugar_trans"/>
</dbReference>
<keyword evidence="12 20" id="KW-1133">Transmembrane helix</keyword>
<accession>A0A1B6ED34</accession>
<evidence type="ECO:0000256" key="11">
    <source>
        <dbReference type="ARBA" id="ARBA00022968"/>
    </source>
</evidence>
<dbReference type="InterPro" id="IPR035992">
    <property type="entry name" value="Ricin_B-like_lectins"/>
</dbReference>
<dbReference type="SUPFAM" id="SSF50370">
    <property type="entry name" value="Ricin B-like lectins"/>
    <property type="match status" value="1"/>
</dbReference>
<evidence type="ECO:0000256" key="10">
    <source>
        <dbReference type="ARBA" id="ARBA00022734"/>
    </source>
</evidence>
<comment type="subcellular location">
    <subcellularLocation>
        <location evidence="2 20">Golgi apparatus membrane</location>
        <topology evidence="2 20">Single-pass type II membrane protein</topology>
    </subcellularLocation>
</comment>
<evidence type="ECO:0000256" key="8">
    <source>
        <dbReference type="ARBA" id="ARBA00022692"/>
    </source>
</evidence>
<comment type="catalytic activity">
    <reaction evidence="18">
        <text>L-threonyl-[protein] + UDP-N-acetyl-alpha-D-galactosamine = a 3-O-[N-acetyl-alpha-D-galactosaminyl]-L-threonyl-[protein] + UDP + H(+)</text>
        <dbReference type="Rhea" id="RHEA:52424"/>
        <dbReference type="Rhea" id="RHEA-COMP:11060"/>
        <dbReference type="Rhea" id="RHEA-COMP:11689"/>
        <dbReference type="ChEBI" id="CHEBI:15378"/>
        <dbReference type="ChEBI" id="CHEBI:30013"/>
        <dbReference type="ChEBI" id="CHEBI:58223"/>
        <dbReference type="ChEBI" id="CHEBI:67138"/>
        <dbReference type="ChEBI" id="CHEBI:87075"/>
        <dbReference type="EC" id="2.4.1.41"/>
    </reaction>
</comment>
<evidence type="ECO:0000256" key="9">
    <source>
        <dbReference type="ARBA" id="ARBA00022723"/>
    </source>
</evidence>
<evidence type="ECO:0000256" key="2">
    <source>
        <dbReference type="ARBA" id="ARBA00004323"/>
    </source>
</evidence>
<evidence type="ECO:0000256" key="18">
    <source>
        <dbReference type="ARBA" id="ARBA00050905"/>
    </source>
</evidence>
<dbReference type="GO" id="GO:0006493">
    <property type="term" value="P:protein O-linked glycosylation"/>
    <property type="evidence" value="ECO:0007669"/>
    <property type="project" value="TreeGrafter"/>
</dbReference>
<gene>
    <name evidence="22" type="ORF">g.38526</name>
</gene>
<reference evidence="22" key="1">
    <citation type="submission" date="2015-12" db="EMBL/GenBank/DDBJ databases">
        <title>De novo transcriptome assembly of four potential Pierce s Disease insect vectors from Arizona vineyards.</title>
        <authorList>
            <person name="Tassone E.E."/>
        </authorList>
    </citation>
    <scope>NUCLEOTIDE SEQUENCE</scope>
</reference>
<dbReference type="GO" id="GO:0046872">
    <property type="term" value="F:metal ion binding"/>
    <property type="evidence" value="ECO:0007669"/>
    <property type="project" value="UniProtKB-KW"/>
</dbReference>
<keyword evidence="9" id="KW-0479">Metal-binding</keyword>
<keyword evidence="13 20" id="KW-0333">Golgi apparatus</keyword>
<feature type="domain" description="Ricin B lectin" evidence="21">
    <location>
        <begin position="465"/>
        <end position="593"/>
    </location>
</feature>
<dbReference type="Gene3D" id="3.90.550.10">
    <property type="entry name" value="Spore Coat Polysaccharide Biosynthesis Protein SpsA, Chain A"/>
    <property type="match status" value="1"/>
</dbReference>
<dbReference type="EC" id="2.4.1.-" evidence="20"/>
<sequence>MLKMKRSIKSFCKFCLLGMITISTTVVIFHQVRPPKENYKFEHFRGLAPVEKLIRPRQIEDVNSNFAINKLEKIDWHNYQQIEEDNLRTGNGEHGKEAVLPPGATAEQKEELYKTNGFNALLSDSISLNRSVPDIRHKGCQKKKYLRNLPSVSIVVPFHNEHWSTLLRTAWSVINRSPPQLLKEVILVDDHSTKEHCKKHLDDYVATHMPKVKVIHLPERSGLIRARLAGARVAVGEVLLFLDSHTEANVNWLPPLLEPIAEDYRTCVCPFIDVIAYETFVYRAQDEGARGAFDWEFYYKRLPLLPEDLKNPTEPFKSPIMAGGLFAISTKFFWELGGYDEGLDIWGGEQYELSFKIWQCGGKMFDAPCSRVGHIYRKFAPFPNPGIGDFVGKNYRRVAEVWMDEYAEYLYKRRPQYRTLNAGDLTKQKALREKLQCKPFRWFMEEIAFDLVKKYPPIEPPDYARGEIRNNVANDLCIDTQFKGADDPFGLVECIKDHPSREGEQEFQFTWHKDIRPKGRSMCWDVASPEPKAPVQLYTCHGGQGNQLWKYDSDKKWLVHGGNPRCLDADLHRKTIFVTQCDPDSETQRWNIEHIDYKAMLAGND</sequence>
<name>A0A1B6ED34_9HEMI</name>
<evidence type="ECO:0000256" key="6">
    <source>
        <dbReference type="ARBA" id="ARBA00022676"/>
    </source>
</evidence>
<dbReference type="PANTHER" id="PTHR11675">
    <property type="entry name" value="N-ACETYLGALACTOSAMINYLTRANSFERASE"/>
    <property type="match status" value="1"/>
</dbReference>
<feature type="transmembrane region" description="Helical" evidence="20">
    <location>
        <begin position="12"/>
        <end position="32"/>
    </location>
</feature>
<dbReference type="GO" id="GO:0004653">
    <property type="term" value="F:polypeptide N-acetylgalactosaminyltransferase activity"/>
    <property type="evidence" value="ECO:0007669"/>
    <property type="project" value="UniProtKB-EC"/>
</dbReference>
<keyword evidence="8 20" id="KW-0812">Transmembrane</keyword>
<comment type="cofactor">
    <cofactor evidence="1 20">
        <name>Mn(2+)</name>
        <dbReference type="ChEBI" id="CHEBI:29035"/>
    </cofactor>
</comment>
<keyword evidence="6 20" id="KW-0328">Glycosyltransferase</keyword>
<evidence type="ECO:0000256" key="7">
    <source>
        <dbReference type="ARBA" id="ARBA00022679"/>
    </source>
</evidence>
<dbReference type="InterPro" id="IPR001173">
    <property type="entry name" value="Glyco_trans_2-like"/>
</dbReference>
<dbReference type="InterPro" id="IPR045885">
    <property type="entry name" value="GalNAc-T"/>
</dbReference>
<comment type="pathway">
    <text evidence="3 20">Protein modification; protein glycosylation.</text>
</comment>
<evidence type="ECO:0000313" key="22">
    <source>
        <dbReference type="EMBL" id="JAS35843.1"/>
    </source>
</evidence>
<dbReference type="UniPathway" id="UPA00378"/>
<organism evidence="22">
    <name type="scientific">Clastoptera arizonana</name>
    <name type="common">Arizona spittle bug</name>
    <dbReference type="NCBI Taxonomy" id="38151"/>
    <lineage>
        <taxon>Eukaryota</taxon>
        <taxon>Metazoa</taxon>
        <taxon>Ecdysozoa</taxon>
        <taxon>Arthropoda</taxon>
        <taxon>Hexapoda</taxon>
        <taxon>Insecta</taxon>
        <taxon>Pterygota</taxon>
        <taxon>Neoptera</taxon>
        <taxon>Paraneoptera</taxon>
        <taxon>Hemiptera</taxon>
        <taxon>Auchenorrhyncha</taxon>
        <taxon>Cercopoidea</taxon>
        <taxon>Clastopteridae</taxon>
        <taxon>Clastoptera</taxon>
    </lineage>
</organism>
<keyword evidence="14 20" id="KW-0472">Membrane</keyword>
<keyword evidence="7 20" id="KW-0808">Transferase</keyword>
<evidence type="ECO:0000259" key="21">
    <source>
        <dbReference type="SMART" id="SM00458"/>
    </source>
</evidence>
<dbReference type="Pfam" id="PF00535">
    <property type="entry name" value="Glycos_transf_2"/>
    <property type="match status" value="1"/>
</dbReference>
<protein>
    <recommendedName>
        <fullName evidence="5 20">Polypeptide N-acetylgalactosaminyltransferase</fullName>
        <ecNumber evidence="20">2.4.1.-</ecNumber>
    </recommendedName>
    <alternativeName>
        <fullName evidence="20">Protein-UDP acetylgalactosaminyltransferase</fullName>
    </alternativeName>
</protein>
<evidence type="ECO:0000256" key="4">
    <source>
        <dbReference type="ARBA" id="ARBA00005680"/>
    </source>
</evidence>
<dbReference type="PANTHER" id="PTHR11675:SF134">
    <property type="entry name" value="N-ACETYLGALACTOSAMINYLTRANSFERASE 4-RELATED"/>
    <property type="match status" value="1"/>
</dbReference>
<dbReference type="AlphaFoldDB" id="A0A1B6ED34"/>
<evidence type="ECO:0000256" key="16">
    <source>
        <dbReference type="ARBA" id="ARBA00023180"/>
    </source>
</evidence>
<evidence type="ECO:0000256" key="15">
    <source>
        <dbReference type="ARBA" id="ARBA00023157"/>
    </source>
</evidence>
<dbReference type="PROSITE" id="PS50231">
    <property type="entry name" value="RICIN_B_LECTIN"/>
    <property type="match status" value="1"/>
</dbReference>